<sequence>MAVYERESWVRAPLDTVWEFHAGVEGLVALTPSWVNMHVERVTGPDGDPDPAVLEPGSTVELSVRPFGVGPRQRWTSEIVERKRGDGVAYFRDVMTEGPFPEWEHTHLFYADGERTRCRDRVRYRTPTGPLAPVADEAAKVGLDVFFRYRHRRLPTHVE</sequence>
<organism evidence="2 4">
    <name type="scientific">Halarchaeum rubridurum</name>
    <dbReference type="NCBI Taxonomy" id="489911"/>
    <lineage>
        <taxon>Archaea</taxon>
        <taxon>Methanobacteriati</taxon>
        <taxon>Methanobacteriota</taxon>
        <taxon>Stenosarchaea group</taxon>
        <taxon>Halobacteria</taxon>
        <taxon>Halobacteriales</taxon>
        <taxon>Halobacteriaceae</taxon>
    </lineage>
</organism>
<dbReference type="Pfam" id="PF03364">
    <property type="entry name" value="Polyketide_cyc"/>
    <property type="match status" value="1"/>
</dbReference>
<gene>
    <name evidence="2" type="ORF">GCM10009017_16590</name>
    <name evidence="3" type="ORF">J2752_000077</name>
</gene>
<reference evidence="3" key="3">
    <citation type="submission" date="2021-03" db="EMBL/GenBank/DDBJ databases">
        <title>Genomic Encyclopedia of Type Strains, Phase IV (KMG-IV): sequencing the most valuable type-strain genomes for metagenomic binning, comparative biology and taxonomic classification.</title>
        <authorList>
            <person name="Goeker M."/>
        </authorList>
    </citation>
    <scope>NUCLEOTIDE SEQUENCE</scope>
    <source>
        <strain evidence="3">DSM 22443</strain>
    </source>
</reference>
<dbReference type="CDD" id="cd07820">
    <property type="entry name" value="SRPBCC_3"/>
    <property type="match status" value="1"/>
</dbReference>
<dbReference type="Gene3D" id="3.30.530.20">
    <property type="match status" value="1"/>
</dbReference>
<evidence type="ECO:0000313" key="2">
    <source>
        <dbReference type="EMBL" id="GGM67102.1"/>
    </source>
</evidence>
<dbReference type="Proteomes" id="UP000614609">
    <property type="component" value="Unassembled WGS sequence"/>
</dbReference>
<evidence type="ECO:0000259" key="1">
    <source>
        <dbReference type="Pfam" id="PF03364"/>
    </source>
</evidence>
<evidence type="ECO:0000313" key="4">
    <source>
        <dbReference type="Proteomes" id="UP000614609"/>
    </source>
</evidence>
<dbReference type="RefSeq" id="WP_188871796.1">
    <property type="nucleotide sequence ID" value="NZ_BMOO01000003.1"/>
</dbReference>
<reference evidence="2" key="2">
    <citation type="submission" date="2020-09" db="EMBL/GenBank/DDBJ databases">
        <authorList>
            <person name="Sun Q."/>
            <person name="Ohkuma M."/>
        </authorList>
    </citation>
    <scope>NUCLEOTIDE SEQUENCE</scope>
    <source>
        <strain evidence="2">JCM 16108</strain>
    </source>
</reference>
<dbReference type="InterPro" id="IPR023393">
    <property type="entry name" value="START-like_dom_sf"/>
</dbReference>
<dbReference type="InterPro" id="IPR005031">
    <property type="entry name" value="COQ10_START"/>
</dbReference>
<keyword evidence="4" id="KW-1185">Reference proteome</keyword>
<name>A0A830FPQ3_9EURY</name>
<dbReference type="EMBL" id="JAGGKO010000001">
    <property type="protein sequence ID" value="MBP1953196.1"/>
    <property type="molecule type" value="Genomic_DNA"/>
</dbReference>
<dbReference type="SUPFAM" id="SSF55961">
    <property type="entry name" value="Bet v1-like"/>
    <property type="match status" value="1"/>
</dbReference>
<proteinExistence type="predicted"/>
<evidence type="ECO:0000313" key="3">
    <source>
        <dbReference type="EMBL" id="MBP1953196.1"/>
    </source>
</evidence>
<reference evidence="2" key="1">
    <citation type="journal article" date="2014" name="Int. J. Syst. Evol. Microbiol.">
        <title>Complete genome sequence of Corynebacterium casei LMG S-19264T (=DSM 44701T), isolated from a smear-ripened cheese.</title>
        <authorList>
            <consortium name="US DOE Joint Genome Institute (JGI-PGF)"/>
            <person name="Walter F."/>
            <person name="Albersmeier A."/>
            <person name="Kalinowski J."/>
            <person name="Ruckert C."/>
        </authorList>
    </citation>
    <scope>NUCLEOTIDE SEQUENCE</scope>
    <source>
        <strain evidence="2">JCM 16108</strain>
    </source>
</reference>
<protein>
    <submittedName>
        <fullName evidence="2">Cyclase</fullName>
    </submittedName>
    <submittedName>
        <fullName evidence="3">Ligand-binding SRPBCC domain-containing protein</fullName>
    </submittedName>
</protein>
<accession>A0A830FPQ3</accession>
<dbReference type="EMBL" id="BMOO01000003">
    <property type="protein sequence ID" value="GGM67102.1"/>
    <property type="molecule type" value="Genomic_DNA"/>
</dbReference>
<comment type="caution">
    <text evidence="2">The sequence shown here is derived from an EMBL/GenBank/DDBJ whole genome shotgun (WGS) entry which is preliminary data.</text>
</comment>
<dbReference type="OrthoDB" id="10357at2157"/>
<feature type="domain" description="Coenzyme Q-binding protein COQ10 START" evidence="1">
    <location>
        <begin position="10"/>
        <end position="130"/>
    </location>
</feature>
<dbReference type="Proteomes" id="UP000765891">
    <property type="component" value="Unassembled WGS sequence"/>
</dbReference>
<dbReference type="AlphaFoldDB" id="A0A830FPQ3"/>